<organism evidence="1 2">
    <name type="scientific">Lyngbya aestuarii BL J</name>
    <dbReference type="NCBI Taxonomy" id="1348334"/>
    <lineage>
        <taxon>Bacteria</taxon>
        <taxon>Bacillati</taxon>
        <taxon>Cyanobacteriota</taxon>
        <taxon>Cyanophyceae</taxon>
        <taxon>Oscillatoriophycideae</taxon>
        <taxon>Oscillatoriales</taxon>
        <taxon>Microcoleaceae</taxon>
        <taxon>Lyngbya</taxon>
    </lineage>
</organism>
<dbReference type="AlphaFoldDB" id="U7QHS7"/>
<dbReference type="Proteomes" id="UP000017127">
    <property type="component" value="Unassembled WGS sequence"/>
</dbReference>
<proteinExistence type="predicted"/>
<evidence type="ECO:0000313" key="2">
    <source>
        <dbReference type="Proteomes" id="UP000017127"/>
    </source>
</evidence>
<dbReference type="RefSeq" id="WP_023067823.1">
    <property type="nucleotide sequence ID" value="NZ_AUZM01000045.1"/>
</dbReference>
<gene>
    <name evidence="1" type="ORF">M595_4101</name>
</gene>
<protein>
    <submittedName>
        <fullName evidence="1">Uncharacterized protein</fullName>
    </submittedName>
</protein>
<dbReference type="EMBL" id="AUZM01000045">
    <property type="protein sequence ID" value="ERT05971.1"/>
    <property type="molecule type" value="Genomic_DNA"/>
</dbReference>
<comment type="caution">
    <text evidence="1">The sequence shown here is derived from an EMBL/GenBank/DDBJ whole genome shotgun (WGS) entry which is preliminary data.</text>
</comment>
<reference evidence="1 2" key="1">
    <citation type="journal article" date="2013" name="Front. Microbiol.">
        <title>Comparative genomic analyses of the cyanobacterium, Lyngbya aestuarii BL J, a powerful hydrogen producer.</title>
        <authorList>
            <person name="Kothari A."/>
            <person name="Vaughn M."/>
            <person name="Garcia-Pichel F."/>
        </authorList>
    </citation>
    <scope>NUCLEOTIDE SEQUENCE [LARGE SCALE GENOMIC DNA]</scope>
    <source>
        <strain evidence="1 2">BL J</strain>
    </source>
</reference>
<evidence type="ECO:0000313" key="1">
    <source>
        <dbReference type="EMBL" id="ERT05971.1"/>
    </source>
</evidence>
<accession>U7QHS7</accession>
<name>U7QHS7_9CYAN</name>
<dbReference type="OrthoDB" id="462780at2"/>
<keyword evidence="2" id="KW-1185">Reference proteome</keyword>
<sequence length="76" mass="8554">MKMTPGQLRLMIALPMLLMLGGTSSWASSLEIQPSTPQFKPFSDLETQDSTLILPEKPFSPEIFYDRTPCKLYGKC</sequence>